<accession>A0ABS4ZEY8</accession>
<gene>
    <name evidence="2" type="ORF">JOF34_000437</name>
</gene>
<dbReference type="EMBL" id="JAGIOL010000001">
    <property type="protein sequence ID" value="MBP2435851.1"/>
    <property type="molecule type" value="Genomic_DNA"/>
</dbReference>
<organism evidence="2 3">
    <name type="scientific">Microbacterium amylolyticum</name>
    <dbReference type="NCBI Taxonomy" id="936337"/>
    <lineage>
        <taxon>Bacteria</taxon>
        <taxon>Bacillati</taxon>
        <taxon>Actinomycetota</taxon>
        <taxon>Actinomycetes</taxon>
        <taxon>Micrococcales</taxon>
        <taxon>Microbacteriaceae</taxon>
        <taxon>Microbacterium</taxon>
    </lineage>
</organism>
<feature type="signal peptide" evidence="1">
    <location>
        <begin position="1"/>
        <end position="19"/>
    </location>
</feature>
<protein>
    <recommendedName>
        <fullName evidence="4">DUF3515 domain-containing protein</fullName>
    </recommendedName>
</protein>
<evidence type="ECO:0000313" key="3">
    <source>
        <dbReference type="Proteomes" id="UP001519362"/>
    </source>
</evidence>
<reference evidence="2 3" key="1">
    <citation type="submission" date="2021-03" db="EMBL/GenBank/DDBJ databases">
        <title>Sequencing the genomes of 1000 actinobacteria strains.</title>
        <authorList>
            <person name="Klenk H.-P."/>
        </authorList>
    </citation>
    <scope>NUCLEOTIDE SEQUENCE [LARGE SCALE GENOMIC DNA]</scope>
    <source>
        <strain evidence="2 3">DSM 24221</strain>
    </source>
</reference>
<evidence type="ECO:0000313" key="2">
    <source>
        <dbReference type="EMBL" id="MBP2435851.1"/>
    </source>
</evidence>
<dbReference type="RefSeq" id="WP_165131770.1">
    <property type="nucleotide sequence ID" value="NZ_CP049253.1"/>
</dbReference>
<keyword evidence="1" id="KW-0732">Signal</keyword>
<keyword evidence="3" id="KW-1185">Reference proteome</keyword>
<dbReference type="Proteomes" id="UP001519362">
    <property type="component" value="Unassembled WGS sequence"/>
</dbReference>
<sequence>MLRRILPAGAIATFALALAACTPTINLEAAPHANTVECSEANVRIPDAFGDTQRVWTNAQSTAAWGEPTAIIYTCGLDEPAPTTLQCVRMQGVDWIVDPEEDSAYMRITTYGRSPAIQMYIDASAISPDAVLPGMAAAALQLPQTGECVDLQDATPVDEDADLLIPGS</sequence>
<dbReference type="PROSITE" id="PS51257">
    <property type="entry name" value="PROKAR_LIPOPROTEIN"/>
    <property type="match status" value="1"/>
</dbReference>
<dbReference type="Pfam" id="PF12028">
    <property type="entry name" value="DUF3515"/>
    <property type="match status" value="1"/>
</dbReference>
<name>A0ABS4ZEY8_9MICO</name>
<feature type="chain" id="PRO_5046819339" description="DUF3515 domain-containing protein" evidence="1">
    <location>
        <begin position="20"/>
        <end position="168"/>
    </location>
</feature>
<comment type="caution">
    <text evidence="2">The sequence shown here is derived from an EMBL/GenBank/DDBJ whole genome shotgun (WGS) entry which is preliminary data.</text>
</comment>
<evidence type="ECO:0008006" key="4">
    <source>
        <dbReference type="Google" id="ProtNLM"/>
    </source>
</evidence>
<evidence type="ECO:0000256" key="1">
    <source>
        <dbReference type="SAM" id="SignalP"/>
    </source>
</evidence>
<proteinExistence type="predicted"/>
<dbReference type="InterPro" id="IPR021903">
    <property type="entry name" value="DUF3515"/>
</dbReference>